<name>A0AA40FVC7_9HYME</name>
<gene>
    <name evidence="2" type="ORF">K0M31_005583</name>
</gene>
<feature type="compositionally biased region" description="Basic and acidic residues" evidence="1">
    <location>
        <begin position="53"/>
        <end position="67"/>
    </location>
</feature>
<evidence type="ECO:0000313" key="2">
    <source>
        <dbReference type="EMBL" id="KAK1126056.1"/>
    </source>
</evidence>
<sequence length="100" mass="10693">MKGNSKDSLDTFASHLGKNPIETELLVRGRAAFPYSILLNCRGPFESDLGNNGEKREEGVQGAKKETGVATVAADKIATEQKELAAHKCLGGSCGSRMRK</sequence>
<dbReference type="EMBL" id="JAHYIQ010000015">
    <property type="protein sequence ID" value="KAK1126056.1"/>
    <property type="molecule type" value="Genomic_DNA"/>
</dbReference>
<feature type="region of interest" description="Disordered" evidence="1">
    <location>
        <begin position="48"/>
        <end position="67"/>
    </location>
</feature>
<dbReference type="AlphaFoldDB" id="A0AA40FVC7"/>
<accession>A0AA40FVC7</accession>
<proteinExistence type="predicted"/>
<reference evidence="2" key="1">
    <citation type="submission" date="2021-10" db="EMBL/GenBank/DDBJ databases">
        <title>Melipona bicolor Genome sequencing and assembly.</title>
        <authorList>
            <person name="Araujo N.S."/>
            <person name="Arias M.C."/>
        </authorList>
    </citation>
    <scope>NUCLEOTIDE SEQUENCE</scope>
    <source>
        <strain evidence="2">USP_2M_L1-L4_2017</strain>
        <tissue evidence="2">Whole body</tissue>
    </source>
</reference>
<dbReference type="Proteomes" id="UP001177670">
    <property type="component" value="Unassembled WGS sequence"/>
</dbReference>
<comment type="caution">
    <text evidence="2">The sequence shown here is derived from an EMBL/GenBank/DDBJ whole genome shotgun (WGS) entry which is preliminary data.</text>
</comment>
<protein>
    <submittedName>
        <fullName evidence="2">Uncharacterized protein</fullName>
    </submittedName>
</protein>
<evidence type="ECO:0000256" key="1">
    <source>
        <dbReference type="SAM" id="MobiDB-lite"/>
    </source>
</evidence>
<keyword evidence="3" id="KW-1185">Reference proteome</keyword>
<evidence type="ECO:0000313" key="3">
    <source>
        <dbReference type="Proteomes" id="UP001177670"/>
    </source>
</evidence>
<organism evidence="2 3">
    <name type="scientific">Melipona bicolor</name>
    <dbReference type="NCBI Taxonomy" id="60889"/>
    <lineage>
        <taxon>Eukaryota</taxon>
        <taxon>Metazoa</taxon>
        <taxon>Ecdysozoa</taxon>
        <taxon>Arthropoda</taxon>
        <taxon>Hexapoda</taxon>
        <taxon>Insecta</taxon>
        <taxon>Pterygota</taxon>
        <taxon>Neoptera</taxon>
        <taxon>Endopterygota</taxon>
        <taxon>Hymenoptera</taxon>
        <taxon>Apocrita</taxon>
        <taxon>Aculeata</taxon>
        <taxon>Apoidea</taxon>
        <taxon>Anthophila</taxon>
        <taxon>Apidae</taxon>
        <taxon>Melipona</taxon>
    </lineage>
</organism>